<feature type="domain" description="Globin" evidence="2">
    <location>
        <begin position="223"/>
        <end position="359"/>
    </location>
</feature>
<dbReference type="InterPro" id="IPR000971">
    <property type="entry name" value="Globin"/>
</dbReference>
<dbReference type="PANTHER" id="PTHR43396:SF6">
    <property type="entry name" value="ABL201WP"/>
    <property type="match status" value="1"/>
</dbReference>
<evidence type="ECO:0000313" key="3">
    <source>
        <dbReference type="EMBL" id="CUG06434.1"/>
    </source>
</evidence>
<reference evidence="4" key="1">
    <citation type="submission" date="2015-09" db="EMBL/GenBank/DDBJ databases">
        <authorList>
            <consortium name="Pathogen Informatics"/>
        </authorList>
    </citation>
    <scope>NUCLEOTIDE SEQUENCE [LARGE SCALE GENOMIC DNA]</scope>
    <source>
        <strain evidence="4">Lake Konstanz</strain>
    </source>
</reference>
<dbReference type="OrthoDB" id="5976642at2759"/>
<dbReference type="GO" id="GO:0046210">
    <property type="term" value="P:nitric oxide catabolic process"/>
    <property type="evidence" value="ECO:0007669"/>
    <property type="project" value="TreeGrafter"/>
</dbReference>
<dbReference type="InterPro" id="IPR009050">
    <property type="entry name" value="Globin-like_sf"/>
</dbReference>
<dbReference type="Gene3D" id="1.10.490.10">
    <property type="entry name" value="Globins"/>
    <property type="match status" value="3"/>
</dbReference>
<evidence type="ECO:0000313" key="4">
    <source>
        <dbReference type="Proteomes" id="UP000051952"/>
    </source>
</evidence>
<dbReference type="SUPFAM" id="SSF46458">
    <property type="entry name" value="Globin-like"/>
    <property type="match status" value="3"/>
</dbReference>
<gene>
    <name evidence="3" type="ORF">BSAL_72665</name>
</gene>
<dbReference type="PROSITE" id="PS01033">
    <property type="entry name" value="GLOBIN"/>
    <property type="match status" value="3"/>
</dbReference>
<dbReference type="GO" id="GO:0071500">
    <property type="term" value="P:cellular response to nitrosative stress"/>
    <property type="evidence" value="ECO:0007669"/>
    <property type="project" value="TreeGrafter"/>
</dbReference>
<dbReference type="Pfam" id="PF00042">
    <property type="entry name" value="Globin"/>
    <property type="match status" value="3"/>
</dbReference>
<dbReference type="AlphaFoldDB" id="A0A0S4IWR4"/>
<dbReference type="CDD" id="cd22961">
    <property type="entry name" value="DD_TEX55-like"/>
    <property type="match status" value="1"/>
</dbReference>
<proteinExistence type="predicted"/>
<name>A0A0S4IWR4_BODSA</name>
<organism evidence="3 4">
    <name type="scientific">Bodo saltans</name>
    <name type="common">Flagellated protozoan</name>
    <dbReference type="NCBI Taxonomy" id="75058"/>
    <lineage>
        <taxon>Eukaryota</taxon>
        <taxon>Discoba</taxon>
        <taxon>Euglenozoa</taxon>
        <taxon>Kinetoplastea</taxon>
        <taxon>Metakinetoplastina</taxon>
        <taxon>Eubodonida</taxon>
        <taxon>Bodonidae</taxon>
        <taxon>Bodo</taxon>
    </lineage>
</organism>
<keyword evidence="4" id="KW-1185">Reference proteome</keyword>
<sequence length="781" mass="87723">MSLHGTKKEEMDSKLQYINQHKLHVLIDELIVSVVNEMPDDPAAFMAQLVMAKRKQILDEEQQRAAAAAVAAPEPVPPTTGSASDRRRPILSAAAHQAAPLPASSRFSTSDKALHQFWAIVEKRKPLIRQNISSKLSGMDFTPETIEGTLANIADAAFVFPEAPRRVFDAAIRKLDLRRADTVHVWHTVAEIIRDAAFDASHEEVDAWNQFEATVSRLVEEVLVTVSSNELVQTSWSWVAHDMVGLGDMFYDQLFMIDSEIEHTLFAGTDMKRQAVRVMEMIDAAVQGLNTPETIAEVMFTSGLRHAAYGVQRDHYTVVGKALIAALKAFLARRFTPEVAQAWSVFYNGVQRRMLEGSESPKGIQMRDEFLRRPKRISDKRRIEDSWVVLSYEDDFGGAFYRNLLRLAPHLKSTIFKNTDMAKQGRKLFETVNLLVSLLGDHVGLQRAIVSLGERHARAGVDKDDIDMGAPALISALREVLGPRYKQELETAWSRFYEVIADKMKIGYSTLEGVRAAQASMREASSGPSDMEMIAKSWAYVSGNLEAFGEQFYHNLFKADDTLRDNIFFGTDIKRQSLAVMESIDRCVHAYDDTPPLASVDQELRDVGTRHTRYGVNEWHYPIVRSALLETLKENLESRGLWLPAYREPWNRFYASMQQRMLAGSNTAPGRLRRNTSRAQLINRLVQYSWAHVSGNLQAVGDLFYSKLFFLKRSKRTSSHAASGFLHTANLGIASTHPCNNVCLRVPTLHPAAYVATRLAHSSSIALSNTAGHMFLATCRR</sequence>
<evidence type="ECO:0000256" key="1">
    <source>
        <dbReference type="SAM" id="MobiDB-lite"/>
    </source>
</evidence>
<dbReference type="GO" id="GO:0071949">
    <property type="term" value="F:FAD binding"/>
    <property type="evidence" value="ECO:0007669"/>
    <property type="project" value="TreeGrafter"/>
</dbReference>
<protein>
    <submittedName>
        <fullName evidence="3">Globin domain-containing protein, putative</fullName>
    </submittedName>
</protein>
<dbReference type="Proteomes" id="UP000051952">
    <property type="component" value="Unassembled WGS sequence"/>
</dbReference>
<feature type="domain" description="Globin" evidence="2">
    <location>
        <begin position="525"/>
        <end position="666"/>
    </location>
</feature>
<dbReference type="EMBL" id="CYKH01000586">
    <property type="protein sequence ID" value="CUG06434.1"/>
    <property type="molecule type" value="Genomic_DNA"/>
</dbReference>
<evidence type="ECO:0000259" key="2">
    <source>
        <dbReference type="PROSITE" id="PS01033"/>
    </source>
</evidence>
<dbReference type="GO" id="GO:0019825">
    <property type="term" value="F:oxygen binding"/>
    <property type="evidence" value="ECO:0007669"/>
    <property type="project" value="InterPro"/>
</dbReference>
<dbReference type="GO" id="GO:0020037">
    <property type="term" value="F:heme binding"/>
    <property type="evidence" value="ECO:0007669"/>
    <property type="project" value="InterPro"/>
</dbReference>
<dbReference type="PANTHER" id="PTHR43396">
    <property type="entry name" value="FLAVOHEMOPROTEIN"/>
    <property type="match status" value="1"/>
</dbReference>
<dbReference type="GO" id="GO:0008941">
    <property type="term" value="F:nitric oxide dioxygenase NAD(P)H activity"/>
    <property type="evidence" value="ECO:0007669"/>
    <property type="project" value="TreeGrafter"/>
</dbReference>
<dbReference type="InterPro" id="IPR012292">
    <property type="entry name" value="Globin/Proto"/>
</dbReference>
<feature type="domain" description="Globin" evidence="2">
    <location>
        <begin position="374"/>
        <end position="509"/>
    </location>
</feature>
<dbReference type="VEuPathDB" id="TriTrypDB:BSAL_72665"/>
<feature type="region of interest" description="Disordered" evidence="1">
    <location>
        <begin position="66"/>
        <end position="85"/>
    </location>
</feature>
<feature type="non-terminal residue" evidence="3">
    <location>
        <position position="781"/>
    </location>
</feature>
<accession>A0A0S4IWR4</accession>